<dbReference type="EMBL" id="JAPFFK010000015">
    <property type="protein sequence ID" value="KAJ6713535.1"/>
    <property type="molecule type" value="Genomic_DNA"/>
</dbReference>
<evidence type="ECO:0000313" key="2">
    <source>
        <dbReference type="EMBL" id="KAJ6713535.1"/>
    </source>
</evidence>
<accession>A0A9Q0YXA6</accession>
<feature type="transmembrane region" description="Helical" evidence="1">
    <location>
        <begin position="23"/>
        <end position="43"/>
    </location>
</feature>
<reference evidence="2" key="2">
    <citation type="journal article" date="2023" name="Int. J. Mol. Sci.">
        <title>De Novo Assembly and Annotation of 11 Diverse Shrub Willow (Salix) Genomes Reveals Novel Gene Organization in Sex-Linked Regions.</title>
        <authorList>
            <person name="Hyden B."/>
            <person name="Feng K."/>
            <person name="Yates T.B."/>
            <person name="Jawdy S."/>
            <person name="Cereghino C."/>
            <person name="Smart L.B."/>
            <person name="Muchero W."/>
        </authorList>
    </citation>
    <scope>NUCLEOTIDE SEQUENCE</scope>
    <source>
        <tissue evidence="2">Shoot tip</tissue>
    </source>
</reference>
<comment type="caution">
    <text evidence="2">The sequence shown here is derived from an EMBL/GenBank/DDBJ whole genome shotgun (WGS) entry which is preliminary data.</text>
</comment>
<organism evidence="2 3">
    <name type="scientific">Salix purpurea</name>
    <name type="common">Purple osier willow</name>
    <dbReference type="NCBI Taxonomy" id="77065"/>
    <lineage>
        <taxon>Eukaryota</taxon>
        <taxon>Viridiplantae</taxon>
        <taxon>Streptophyta</taxon>
        <taxon>Embryophyta</taxon>
        <taxon>Tracheophyta</taxon>
        <taxon>Spermatophyta</taxon>
        <taxon>Magnoliopsida</taxon>
        <taxon>eudicotyledons</taxon>
        <taxon>Gunneridae</taxon>
        <taxon>Pentapetalae</taxon>
        <taxon>rosids</taxon>
        <taxon>fabids</taxon>
        <taxon>Malpighiales</taxon>
        <taxon>Salicaceae</taxon>
        <taxon>Saliceae</taxon>
        <taxon>Salix</taxon>
    </lineage>
</organism>
<keyword evidence="1" id="KW-0472">Membrane</keyword>
<evidence type="ECO:0000256" key="1">
    <source>
        <dbReference type="SAM" id="Phobius"/>
    </source>
</evidence>
<keyword evidence="3" id="KW-1185">Reference proteome</keyword>
<sequence length="47" mass="5552">MEENYLHQVIRSKDGRITDVSNYSLYLTIKICLSLYYSCSFIYSMSC</sequence>
<proteinExistence type="predicted"/>
<evidence type="ECO:0000313" key="3">
    <source>
        <dbReference type="Proteomes" id="UP001151532"/>
    </source>
</evidence>
<dbReference type="AlphaFoldDB" id="A0A9Q0YXA6"/>
<name>A0A9Q0YXA6_SALPP</name>
<gene>
    <name evidence="2" type="ORF">OIU79_009508</name>
</gene>
<protein>
    <submittedName>
        <fullName evidence="2">Uncharacterized protein</fullName>
    </submittedName>
</protein>
<dbReference type="Proteomes" id="UP001151532">
    <property type="component" value="Chromosome 1"/>
</dbReference>
<keyword evidence="1" id="KW-0812">Transmembrane</keyword>
<keyword evidence="1" id="KW-1133">Transmembrane helix</keyword>
<reference evidence="2" key="1">
    <citation type="submission" date="2022-11" db="EMBL/GenBank/DDBJ databases">
        <authorList>
            <person name="Hyden B.L."/>
            <person name="Feng K."/>
            <person name="Yates T."/>
            <person name="Jawdy S."/>
            <person name="Smart L.B."/>
            <person name="Muchero W."/>
        </authorList>
    </citation>
    <scope>NUCLEOTIDE SEQUENCE</scope>
    <source>
        <tissue evidence="2">Shoot tip</tissue>
    </source>
</reference>